<proteinExistence type="predicted"/>
<dbReference type="EMBL" id="ARZX01000002">
    <property type="protein sequence ID" value="EWH14679.1"/>
    <property type="molecule type" value="Genomic_DNA"/>
</dbReference>
<evidence type="ECO:0000256" key="1">
    <source>
        <dbReference type="SAM" id="SignalP"/>
    </source>
</evidence>
<accession>A0ABN0RS32</accession>
<feature type="chain" id="PRO_5047434444" evidence="1">
    <location>
        <begin position="23"/>
        <end position="102"/>
    </location>
</feature>
<keyword evidence="3" id="KW-1185">Reference proteome</keyword>
<gene>
    <name evidence="2" type="ORF">KLA_02587</name>
</gene>
<evidence type="ECO:0000313" key="2">
    <source>
        <dbReference type="EMBL" id="EWH14679.1"/>
    </source>
</evidence>
<keyword evidence="1" id="KW-0732">Signal</keyword>
<protein>
    <submittedName>
        <fullName evidence="2">Uncharacterized protein</fullName>
    </submittedName>
</protein>
<dbReference type="Proteomes" id="UP000019275">
    <property type="component" value="Unassembled WGS sequence"/>
</dbReference>
<feature type="signal peptide" evidence="1">
    <location>
        <begin position="1"/>
        <end position="22"/>
    </location>
</feature>
<name>A0ABN0RS32_9FLAO</name>
<reference evidence="2 3" key="1">
    <citation type="journal article" date="2014" name="Genome Announc.">
        <title>Draft Genome Sequence of the Carrageenan-Degrading Bacterium Cellulophaga sp. Strain KL-A, Isolated from Decaying Marine Algae.</title>
        <authorList>
            <person name="Shan D."/>
            <person name="Ying J."/>
            <person name="Li X."/>
            <person name="Gao Z."/>
            <person name="Wei G."/>
            <person name="Shao Z."/>
        </authorList>
    </citation>
    <scope>NUCLEOTIDE SEQUENCE [LARGE SCALE GENOMIC DNA]</scope>
    <source>
        <strain evidence="2 3">KL-A</strain>
    </source>
</reference>
<evidence type="ECO:0000313" key="3">
    <source>
        <dbReference type="Proteomes" id="UP000019275"/>
    </source>
</evidence>
<dbReference type="RefSeq" id="WP_034643517.1">
    <property type="nucleotide sequence ID" value="NZ_ARZX01000002.1"/>
</dbReference>
<sequence length="102" mass="11762">MRTLSIILFALATAVTTTFTTASFTGTYDGFEDEMYVFTTDEGQTMEFDEVSPETLEKYDLLDESFKEKTFKVTYEVVTYTNDETEEEEVKNILTDLTLLEE</sequence>
<organism evidence="2 3">
    <name type="scientific">Cellulophaga geojensis KL-A</name>
    <dbReference type="NCBI Taxonomy" id="1328323"/>
    <lineage>
        <taxon>Bacteria</taxon>
        <taxon>Pseudomonadati</taxon>
        <taxon>Bacteroidota</taxon>
        <taxon>Flavobacteriia</taxon>
        <taxon>Flavobacteriales</taxon>
        <taxon>Flavobacteriaceae</taxon>
        <taxon>Cellulophaga</taxon>
    </lineage>
</organism>
<comment type="caution">
    <text evidence="2">The sequence shown here is derived from an EMBL/GenBank/DDBJ whole genome shotgun (WGS) entry which is preliminary data.</text>
</comment>